<comment type="similarity">
    <text evidence="1">Belongs to the methyltransferase superfamily.</text>
</comment>
<dbReference type="CDD" id="cd02440">
    <property type="entry name" value="AdoMet_MTases"/>
    <property type="match status" value="1"/>
</dbReference>
<keyword evidence="12" id="KW-1185">Reference proteome</keyword>
<dbReference type="SMR" id="A0A0M3QU49"/>
<evidence type="ECO:0000256" key="5">
    <source>
        <dbReference type="ARBA" id="ARBA00051694"/>
    </source>
</evidence>
<dbReference type="GO" id="GO:0019010">
    <property type="term" value="F:farnesoic acid O-methyltransferase activity"/>
    <property type="evidence" value="ECO:0007669"/>
    <property type="project" value="UniProtKB-EC"/>
</dbReference>
<dbReference type="InterPro" id="IPR029063">
    <property type="entry name" value="SAM-dependent_MTases_sf"/>
</dbReference>
<dbReference type="FunFam" id="3.40.50.150:FF:000539">
    <property type="entry name" value="juvenile hormone acid O-methyltransferase"/>
    <property type="match status" value="1"/>
</dbReference>
<evidence type="ECO:0000256" key="6">
    <source>
        <dbReference type="ARBA" id="ARBA00058797"/>
    </source>
</evidence>
<evidence type="ECO:0000313" key="11">
    <source>
        <dbReference type="EMBL" id="ALC40009.1"/>
    </source>
</evidence>
<evidence type="ECO:0000259" key="10">
    <source>
        <dbReference type="Pfam" id="PF08242"/>
    </source>
</evidence>
<proteinExistence type="inferred from homology"/>
<dbReference type="PANTHER" id="PTHR43464">
    <property type="entry name" value="METHYLTRANSFERASE"/>
    <property type="match status" value="1"/>
</dbReference>
<name>A0A0M3QU49_DROBS</name>
<dbReference type="EMBL" id="CP012523">
    <property type="protein sequence ID" value="ALC40009.1"/>
    <property type="molecule type" value="Genomic_DNA"/>
</dbReference>
<dbReference type="OMA" id="IQHNVEI"/>
<evidence type="ECO:0000256" key="9">
    <source>
        <dbReference type="ARBA" id="ARBA00079812"/>
    </source>
</evidence>
<evidence type="ECO:0000256" key="4">
    <source>
        <dbReference type="ARBA" id="ARBA00050595"/>
    </source>
</evidence>
<evidence type="ECO:0000256" key="3">
    <source>
        <dbReference type="ARBA" id="ARBA00022679"/>
    </source>
</evidence>
<dbReference type="Pfam" id="PF08242">
    <property type="entry name" value="Methyltransf_12"/>
    <property type="match status" value="1"/>
</dbReference>
<comment type="function">
    <text evidence="6">O-methyltransferase that transfers a methyl group from S-adenosyl-L-methionine (SAM) to the carboxyl group of juvenile hormone acids to produce active juvenile hormones in the corpora allata, the last step during juvenile hormone biosynthesis. Also able to methylate farnesoate to methyl farnesoate.</text>
</comment>
<dbReference type="EC" id="2.1.1.325" evidence="7"/>
<feature type="domain" description="Methyltransferase type 12" evidence="10">
    <location>
        <begin position="40"/>
        <end position="138"/>
    </location>
</feature>
<gene>
    <name evidence="11" type="ORF">Dbus_chr2Lg2094</name>
</gene>
<dbReference type="AlphaFoldDB" id="A0A0M3QU49"/>
<keyword evidence="2" id="KW-0489">Methyltransferase</keyword>
<comment type="catalytic activity">
    <reaction evidence="5">
        <text>(2E,6E)-farnesoate + S-adenosyl-L-methionine = methyl (2E,6E)-farnesoate + S-adenosyl-L-homocysteine</text>
        <dbReference type="Rhea" id="RHEA:43700"/>
        <dbReference type="ChEBI" id="CHEBI:57856"/>
        <dbReference type="ChEBI" id="CHEBI:59789"/>
        <dbReference type="ChEBI" id="CHEBI:80535"/>
        <dbReference type="ChEBI" id="CHEBI:83276"/>
        <dbReference type="EC" id="2.1.1.325"/>
    </reaction>
</comment>
<evidence type="ECO:0000256" key="2">
    <source>
        <dbReference type="ARBA" id="ARBA00022603"/>
    </source>
</evidence>
<evidence type="ECO:0000313" key="12">
    <source>
        <dbReference type="Proteomes" id="UP000494163"/>
    </source>
</evidence>
<dbReference type="Proteomes" id="UP000494163">
    <property type="component" value="Chromosome 2L"/>
</dbReference>
<dbReference type="OrthoDB" id="8300214at2759"/>
<evidence type="ECO:0000256" key="7">
    <source>
        <dbReference type="ARBA" id="ARBA00066747"/>
    </source>
</evidence>
<protein>
    <recommendedName>
        <fullName evidence="8">Juvenile hormone acid O-methyltransferase</fullName>
        <ecNumber evidence="7">2.1.1.325</ecNumber>
    </recommendedName>
    <alternativeName>
        <fullName evidence="9">Juvenile hormone acid methyltransferase</fullName>
    </alternativeName>
</protein>
<sequence>MNQASLYQRANQVQRHDAKLILDEYANILQWRADGQDTLLDVGSGSGNVLMDFVHPLLPKDYSQLVGTDISSKMVGYANKCYHLYERTKFRVLDIGCQQLPAELQGRFDHVTSFYCLHWVQNLRVALGNIYELLRPEGGDCLLVFLASNPVYEVYKRLHSNPKWSSYMQDVDQYISPLHYSADPVEKFCQLISDAGFTYHNVELRSEVFVYEGVRTLKDNVKAICPFLERIPSEMHEEFLNDFVAIVISMNLQEGGNSEDEQRFISSYKLIVAYARKSPDFVRTTLNINSAIKSIKNIK</sequence>
<dbReference type="SUPFAM" id="SSF53335">
    <property type="entry name" value="S-adenosyl-L-methionine-dependent methyltransferases"/>
    <property type="match status" value="1"/>
</dbReference>
<accession>A0A0M3QU49</accession>
<evidence type="ECO:0000256" key="1">
    <source>
        <dbReference type="ARBA" id="ARBA00008361"/>
    </source>
</evidence>
<dbReference type="Gene3D" id="3.40.50.150">
    <property type="entry name" value="Vaccinia Virus protein VP39"/>
    <property type="match status" value="1"/>
</dbReference>
<dbReference type="GO" id="GO:0032259">
    <property type="term" value="P:methylation"/>
    <property type="evidence" value="ECO:0007669"/>
    <property type="project" value="UniProtKB-KW"/>
</dbReference>
<dbReference type="GO" id="GO:0006718">
    <property type="term" value="P:juvenile hormone biosynthetic process"/>
    <property type="evidence" value="ECO:0007669"/>
    <property type="project" value="UniProtKB-ARBA"/>
</dbReference>
<keyword evidence="3" id="KW-0808">Transferase</keyword>
<dbReference type="PANTHER" id="PTHR43464:SF23">
    <property type="entry name" value="JUVENILE HORMONE ACID O-METHYLTRANSFERASE"/>
    <property type="match status" value="1"/>
</dbReference>
<comment type="catalytic activity">
    <reaction evidence="4">
        <text>juvenile hormone III carboxylate + S-adenosyl-L-methionine = juvenile hormone III + S-adenosyl-L-homocysteine</text>
        <dbReference type="Rhea" id="RHEA:43720"/>
        <dbReference type="ChEBI" id="CHEBI:27493"/>
        <dbReference type="ChEBI" id="CHEBI:57856"/>
        <dbReference type="ChEBI" id="CHEBI:59789"/>
        <dbReference type="ChEBI" id="CHEBI:83274"/>
        <dbReference type="EC" id="2.1.1.325"/>
    </reaction>
</comment>
<reference evidence="11 12" key="1">
    <citation type="submission" date="2015-08" db="EMBL/GenBank/DDBJ databases">
        <title>Ancestral chromatin configuration constrains chromatin evolution on differentiating sex chromosomes in Drosophila.</title>
        <authorList>
            <person name="Zhou Q."/>
            <person name="Bachtrog D."/>
        </authorList>
    </citation>
    <scope>NUCLEOTIDE SEQUENCE [LARGE SCALE GENOMIC DNA]</scope>
    <source>
        <tissue evidence="11">Whole larvae</tissue>
    </source>
</reference>
<evidence type="ECO:0000256" key="8">
    <source>
        <dbReference type="ARBA" id="ARBA00072312"/>
    </source>
</evidence>
<organism evidence="11 12">
    <name type="scientific">Drosophila busckii</name>
    <name type="common">Fruit fly</name>
    <dbReference type="NCBI Taxonomy" id="30019"/>
    <lineage>
        <taxon>Eukaryota</taxon>
        <taxon>Metazoa</taxon>
        <taxon>Ecdysozoa</taxon>
        <taxon>Arthropoda</taxon>
        <taxon>Hexapoda</taxon>
        <taxon>Insecta</taxon>
        <taxon>Pterygota</taxon>
        <taxon>Neoptera</taxon>
        <taxon>Endopterygota</taxon>
        <taxon>Diptera</taxon>
        <taxon>Brachycera</taxon>
        <taxon>Muscomorpha</taxon>
        <taxon>Ephydroidea</taxon>
        <taxon>Drosophilidae</taxon>
        <taxon>Drosophila</taxon>
    </lineage>
</organism>
<dbReference type="InterPro" id="IPR013217">
    <property type="entry name" value="Methyltransf_12"/>
</dbReference>
<dbReference type="GO" id="GO:0010420">
    <property type="term" value="F:polyprenyldihydroxybenzoate methyltransferase activity"/>
    <property type="evidence" value="ECO:0007669"/>
    <property type="project" value="TreeGrafter"/>
</dbReference>
<dbReference type="STRING" id="30019.A0A0M3QU49"/>